<evidence type="ECO:0000259" key="4">
    <source>
        <dbReference type="Pfam" id="PF02872"/>
    </source>
</evidence>
<dbReference type="InterPro" id="IPR006179">
    <property type="entry name" value="5_nucleotidase/apyrase"/>
</dbReference>
<dbReference type="PANTHER" id="PTHR11575">
    <property type="entry name" value="5'-NUCLEOTIDASE-RELATED"/>
    <property type="match status" value="1"/>
</dbReference>
<dbReference type="InterPro" id="IPR036907">
    <property type="entry name" value="5'-Nucleotdase_C_sf"/>
</dbReference>
<dbReference type="InterPro" id="IPR013783">
    <property type="entry name" value="Ig-like_fold"/>
</dbReference>
<organism evidence="6 7">
    <name type="scientific">Cryobacterium serini</name>
    <dbReference type="NCBI Taxonomy" id="1259201"/>
    <lineage>
        <taxon>Bacteria</taxon>
        <taxon>Bacillati</taxon>
        <taxon>Actinomycetota</taxon>
        <taxon>Actinomycetes</taxon>
        <taxon>Micrococcales</taxon>
        <taxon>Microbacteriaceae</taxon>
        <taxon>Cryobacterium</taxon>
    </lineage>
</organism>
<dbReference type="PANTHER" id="PTHR11575:SF24">
    <property type="entry name" value="5'-NUCLEOTIDASE"/>
    <property type="match status" value="1"/>
</dbReference>
<feature type="domain" description="Bacterial Ig-like" evidence="5">
    <location>
        <begin position="684"/>
        <end position="764"/>
    </location>
</feature>
<comment type="similarity">
    <text evidence="2">Belongs to the 5'-nucleotidase family.</text>
</comment>
<name>A0A4R9BNT6_9MICO</name>
<dbReference type="GO" id="GO:0005975">
    <property type="term" value="P:carbohydrate metabolic process"/>
    <property type="evidence" value="ECO:0007669"/>
    <property type="project" value="UniProtKB-ARBA"/>
</dbReference>
<sequence>MITAGAVLSPDSSTHRTRRRARSTLAAVIVLAFGFSTPATAPVSAAEPPIIIDVLTINDFHGRIEAAGAAAGAAVLAGAVNQFRDAGNTLVVSAGDNIGASTFTSFIQQDTPTIDALNAIGLDASALGNHEFDQGRADLDDRVIPAADFPYLSANVYDLGTGQPAFEQYVVTEVDGISVGFIGAVTNQLPSLVSPAGISTLEVRDVVTEVNRVAANLGDGDAANGEADVTILLVHEGAAGPDLADSTDDSAFGRIVTDTDPSVAAIVSAHTHQLYSHSISVAGNSLPRPVIQAASYGQDLGHLSLAVDPESHELVSIAGETLPTVDADGVALYPADPAVASLVTAATEAAAPLGAVIIGVITNDFNRARQSDGTENRGGESILGNFVADVQLSATIESGAQIALMNPGGLRTDLVMASSGPDDLVGDVSYREAASVQPFANTLVTMDLTGTQLRQVLEEQWQPTGSSRPFLKLGLSKSLAYTYDPTAAAGEHITHMFFNGVEIADSAVHRITVNSFLAAGGDNFFTLASGTNQADSGQTDLQAMVDYFVDTRVANPDQSQRAIGVTLTPPVEDAYLPGQNLEIGLSSLLMSAGEGGSDIVFVQFDGAGATYLIDPAIVDNTDEVGRANVLFPIPSDASSGLHQVTFEVVGTGTAITIPIVIKDVGPVAVQTTTTAAVQRHFVSQKRAVQLRVEVAAADKATPTGTIRVFDRGELIKTRLLTSQKDGVVTTGITGLSRGVHKLTVQYSGSDHFQESVSRPIRVVVY</sequence>
<dbReference type="GO" id="GO:0008253">
    <property type="term" value="F:5'-nucleotidase activity"/>
    <property type="evidence" value="ECO:0007669"/>
    <property type="project" value="TreeGrafter"/>
</dbReference>
<dbReference type="Gene3D" id="3.90.780.10">
    <property type="entry name" value="5'-Nucleotidase, C-terminal domain"/>
    <property type="match status" value="1"/>
</dbReference>
<gene>
    <name evidence="6" type="ORF">E3T51_10685</name>
</gene>
<evidence type="ECO:0000313" key="7">
    <source>
        <dbReference type="Proteomes" id="UP000297626"/>
    </source>
</evidence>
<dbReference type="AlphaFoldDB" id="A0A4R9BNT6"/>
<comment type="caution">
    <text evidence="6">The sequence shown here is derived from an EMBL/GenBank/DDBJ whole genome shotgun (WGS) entry which is preliminary data.</text>
</comment>
<dbReference type="Pfam" id="PF00149">
    <property type="entry name" value="Metallophos"/>
    <property type="match status" value="1"/>
</dbReference>
<dbReference type="Proteomes" id="UP000297626">
    <property type="component" value="Unassembled WGS sequence"/>
</dbReference>
<keyword evidence="2" id="KW-0378">Hydrolase</keyword>
<dbReference type="InterPro" id="IPR008334">
    <property type="entry name" value="5'-Nucleotdase_C"/>
</dbReference>
<dbReference type="Pfam" id="PF16640">
    <property type="entry name" value="Big_3_5"/>
    <property type="match status" value="1"/>
</dbReference>
<feature type="signal peptide" evidence="2">
    <location>
        <begin position="1"/>
        <end position="41"/>
    </location>
</feature>
<dbReference type="PRINTS" id="PR01607">
    <property type="entry name" value="APYRASEFAMLY"/>
</dbReference>
<dbReference type="InterPro" id="IPR029052">
    <property type="entry name" value="Metallo-depent_PP-like"/>
</dbReference>
<dbReference type="Gene3D" id="2.60.40.10">
    <property type="entry name" value="Immunoglobulins"/>
    <property type="match status" value="1"/>
</dbReference>
<dbReference type="GO" id="GO:0009166">
    <property type="term" value="P:nucleotide catabolic process"/>
    <property type="evidence" value="ECO:0007669"/>
    <property type="project" value="InterPro"/>
</dbReference>
<evidence type="ECO:0000259" key="3">
    <source>
        <dbReference type="Pfam" id="PF00149"/>
    </source>
</evidence>
<dbReference type="GO" id="GO:0008768">
    <property type="term" value="F:UDP-sugar diphosphatase activity"/>
    <property type="evidence" value="ECO:0007669"/>
    <property type="project" value="TreeGrafter"/>
</dbReference>
<feature type="domain" description="5'-Nucleotidase C-terminal" evidence="4">
    <location>
        <begin position="358"/>
        <end position="525"/>
    </location>
</feature>
<keyword evidence="7" id="KW-1185">Reference proteome</keyword>
<protein>
    <submittedName>
        <fullName evidence="6">Bifunctional metallophosphatase/5'-nucleotidase</fullName>
    </submittedName>
</protein>
<keyword evidence="1 2" id="KW-0732">Signal</keyword>
<evidence type="ECO:0000256" key="1">
    <source>
        <dbReference type="ARBA" id="ARBA00022729"/>
    </source>
</evidence>
<evidence type="ECO:0000256" key="2">
    <source>
        <dbReference type="RuleBase" id="RU362119"/>
    </source>
</evidence>
<dbReference type="EMBL" id="SOHN01000011">
    <property type="protein sequence ID" value="TFD87910.1"/>
    <property type="molecule type" value="Genomic_DNA"/>
</dbReference>
<dbReference type="RefSeq" id="WP_134529803.1">
    <property type="nucleotide sequence ID" value="NZ_SOHN01000011.1"/>
</dbReference>
<evidence type="ECO:0000313" key="6">
    <source>
        <dbReference type="EMBL" id="TFD87910.1"/>
    </source>
</evidence>
<dbReference type="SUPFAM" id="SSF55816">
    <property type="entry name" value="5'-nucleotidase (syn. UDP-sugar hydrolase), C-terminal domain"/>
    <property type="match status" value="1"/>
</dbReference>
<dbReference type="GO" id="GO:0030288">
    <property type="term" value="C:outer membrane-bounded periplasmic space"/>
    <property type="evidence" value="ECO:0007669"/>
    <property type="project" value="TreeGrafter"/>
</dbReference>
<dbReference type="Pfam" id="PF02872">
    <property type="entry name" value="5_nucleotid_C"/>
    <property type="match status" value="1"/>
</dbReference>
<feature type="domain" description="Calcineurin-like phosphoesterase" evidence="3">
    <location>
        <begin position="54"/>
        <end position="273"/>
    </location>
</feature>
<reference evidence="6 7" key="1">
    <citation type="submission" date="2019-03" db="EMBL/GenBank/DDBJ databases">
        <title>Genomics of glacier-inhabiting Cryobacterium strains.</title>
        <authorList>
            <person name="Liu Q."/>
            <person name="Xin Y.-H."/>
        </authorList>
    </citation>
    <scope>NUCLEOTIDE SEQUENCE [LARGE SCALE GENOMIC DNA]</scope>
    <source>
        <strain evidence="6 7">Sr54</strain>
    </source>
</reference>
<accession>A0A4R9BNT6</accession>
<keyword evidence="2" id="KW-0547">Nucleotide-binding</keyword>
<evidence type="ECO:0000259" key="5">
    <source>
        <dbReference type="Pfam" id="PF16640"/>
    </source>
</evidence>
<dbReference type="Gene3D" id="3.60.21.10">
    <property type="match status" value="1"/>
</dbReference>
<dbReference type="GO" id="GO:0000166">
    <property type="term" value="F:nucleotide binding"/>
    <property type="evidence" value="ECO:0007669"/>
    <property type="project" value="UniProtKB-KW"/>
</dbReference>
<dbReference type="InterPro" id="IPR032109">
    <property type="entry name" value="Big_3_5"/>
</dbReference>
<feature type="chain" id="PRO_5039762229" evidence="2">
    <location>
        <begin position="42"/>
        <end position="765"/>
    </location>
</feature>
<dbReference type="SUPFAM" id="SSF56300">
    <property type="entry name" value="Metallo-dependent phosphatases"/>
    <property type="match status" value="1"/>
</dbReference>
<proteinExistence type="inferred from homology"/>
<dbReference type="InterPro" id="IPR004843">
    <property type="entry name" value="Calcineurin-like_PHP"/>
</dbReference>